<accession>A0A9Q3K526</accession>
<gene>
    <name evidence="1" type="ORF">O181_114763</name>
</gene>
<evidence type="ECO:0000313" key="1">
    <source>
        <dbReference type="EMBL" id="MBW0575048.1"/>
    </source>
</evidence>
<proteinExistence type="predicted"/>
<keyword evidence="2" id="KW-1185">Reference proteome</keyword>
<name>A0A9Q3K526_9BASI</name>
<sequence length="209" mass="23852">MFWWYLGYTIDLWYIGCHACALLLSHRLTNLENRLDPCKPNDEDPKQKQTILYFIIGHLDAENYNKFVSEDGKDPSKLWYSITEHHASTSVENVASHFSKIFSIIFPSSSSGISESITLFFSTLKLLFSLSPSLFAGDIMPQVLALYMLRMLPEACRHVSTAVFHSIKVSTQIPTVEEVLKEIELEIVQKTDTNKESNMALKATMKPKR</sequence>
<evidence type="ECO:0000313" key="2">
    <source>
        <dbReference type="Proteomes" id="UP000765509"/>
    </source>
</evidence>
<protein>
    <submittedName>
        <fullName evidence="1">Uncharacterized protein</fullName>
    </submittedName>
</protein>
<reference evidence="1" key="1">
    <citation type="submission" date="2021-03" db="EMBL/GenBank/DDBJ databases">
        <title>Draft genome sequence of rust myrtle Austropuccinia psidii MF-1, a brazilian biotype.</title>
        <authorList>
            <person name="Quecine M.C."/>
            <person name="Pachon D.M.R."/>
            <person name="Bonatelli M.L."/>
            <person name="Correr F.H."/>
            <person name="Franceschini L.M."/>
            <person name="Leite T.F."/>
            <person name="Margarido G.R.A."/>
            <person name="Almeida C.A."/>
            <person name="Ferrarezi J.A."/>
            <person name="Labate C.A."/>
        </authorList>
    </citation>
    <scope>NUCLEOTIDE SEQUENCE</scope>
    <source>
        <strain evidence="1">MF-1</strain>
    </source>
</reference>
<dbReference type="OrthoDB" id="2518516at2759"/>
<organism evidence="1 2">
    <name type="scientific">Austropuccinia psidii MF-1</name>
    <dbReference type="NCBI Taxonomy" id="1389203"/>
    <lineage>
        <taxon>Eukaryota</taxon>
        <taxon>Fungi</taxon>
        <taxon>Dikarya</taxon>
        <taxon>Basidiomycota</taxon>
        <taxon>Pucciniomycotina</taxon>
        <taxon>Pucciniomycetes</taxon>
        <taxon>Pucciniales</taxon>
        <taxon>Sphaerophragmiaceae</taxon>
        <taxon>Austropuccinia</taxon>
    </lineage>
</organism>
<dbReference type="AlphaFoldDB" id="A0A9Q3K526"/>
<dbReference type="Proteomes" id="UP000765509">
    <property type="component" value="Unassembled WGS sequence"/>
</dbReference>
<dbReference type="EMBL" id="AVOT02095467">
    <property type="protein sequence ID" value="MBW0575048.1"/>
    <property type="molecule type" value="Genomic_DNA"/>
</dbReference>
<comment type="caution">
    <text evidence="1">The sequence shown here is derived from an EMBL/GenBank/DDBJ whole genome shotgun (WGS) entry which is preliminary data.</text>
</comment>